<sequence>MSSRASCHGWLFSFFNNRFSERWVGLSASLTTRRGGTKIGSSVKTRVVIVAWCYDEAVTNRTRLLPQNLLNRVHGEPRSLPFSAMIFA</sequence>
<dbReference type="Proteomes" id="UP000315113">
    <property type="component" value="Unassembled WGS sequence"/>
</dbReference>
<comment type="caution">
    <text evidence="1">The sequence shown here is derived from an EMBL/GenBank/DDBJ whole genome shotgun (WGS) entry which is preliminary data.</text>
</comment>
<proteinExistence type="predicted"/>
<name>A0A552F1E7_MICAE</name>
<protein>
    <submittedName>
        <fullName evidence="1">Uncharacterized protein</fullName>
    </submittedName>
</protein>
<accession>A0A552F1E7</accession>
<evidence type="ECO:0000313" key="1">
    <source>
        <dbReference type="EMBL" id="TRU40542.1"/>
    </source>
</evidence>
<reference evidence="1 2" key="1">
    <citation type="submission" date="2019-01" db="EMBL/GenBank/DDBJ databases">
        <title>Coherence of Microcystis species and biogeography revealed through population genomics.</title>
        <authorList>
            <person name="Perez-Carrascal O.M."/>
            <person name="Terrat Y."/>
            <person name="Giani A."/>
            <person name="Fortin N."/>
            <person name="Tromas N."/>
            <person name="Shapiro B.J."/>
        </authorList>
    </citation>
    <scope>NUCLEOTIDE SEQUENCE [LARGE SCALE GENOMIC DNA]</scope>
    <source>
        <strain evidence="1">Ma_MB_F_20061100_S20D</strain>
    </source>
</reference>
<dbReference type="EMBL" id="SFBH01000008">
    <property type="protein sequence ID" value="TRU40542.1"/>
    <property type="molecule type" value="Genomic_DNA"/>
</dbReference>
<evidence type="ECO:0000313" key="2">
    <source>
        <dbReference type="Proteomes" id="UP000315113"/>
    </source>
</evidence>
<organism evidence="1 2">
    <name type="scientific">Microcystis aeruginosa Ma_MB_F_20061100_S20D</name>
    <dbReference type="NCBI Taxonomy" id="2486253"/>
    <lineage>
        <taxon>Bacteria</taxon>
        <taxon>Bacillati</taxon>
        <taxon>Cyanobacteriota</taxon>
        <taxon>Cyanophyceae</taxon>
        <taxon>Oscillatoriophycideae</taxon>
        <taxon>Chroococcales</taxon>
        <taxon>Microcystaceae</taxon>
        <taxon>Microcystis</taxon>
    </lineage>
</organism>
<gene>
    <name evidence="1" type="ORF">EWV78_00940</name>
</gene>
<dbReference type="AlphaFoldDB" id="A0A552F1E7"/>